<protein>
    <submittedName>
        <fullName evidence="12">ATP-binding cassette domain-containing protein</fullName>
    </submittedName>
</protein>
<keyword evidence="3" id="KW-1003">Cell membrane</keyword>
<keyword evidence="13" id="KW-1185">Reference proteome</keyword>
<feature type="transmembrane region" description="Helical" evidence="10">
    <location>
        <begin position="232"/>
        <end position="252"/>
    </location>
</feature>
<dbReference type="RefSeq" id="WP_378288190.1">
    <property type="nucleotide sequence ID" value="NZ_JBHSON010000083.1"/>
</dbReference>
<dbReference type="InterPro" id="IPR003593">
    <property type="entry name" value="AAA+_ATPase"/>
</dbReference>
<feature type="transmembrane region" description="Helical" evidence="10">
    <location>
        <begin position="459"/>
        <end position="477"/>
    </location>
</feature>
<dbReference type="SMART" id="SM00382">
    <property type="entry name" value="AAA"/>
    <property type="match status" value="1"/>
</dbReference>
<feature type="compositionally biased region" description="Low complexity" evidence="9">
    <location>
        <begin position="633"/>
        <end position="647"/>
    </location>
</feature>
<dbReference type="CDD" id="cd03219">
    <property type="entry name" value="ABC_Mj1267_LivG_branched"/>
    <property type="match status" value="1"/>
</dbReference>
<dbReference type="InterPro" id="IPR032823">
    <property type="entry name" value="BCA_ABC_TP_C"/>
</dbReference>
<dbReference type="InterPro" id="IPR001851">
    <property type="entry name" value="ABC_transp_permease"/>
</dbReference>
<proteinExistence type="predicted"/>
<accession>A0ABW1AD93</accession>
<keyword evidence="6 12" id="KW-0067">ATP-binding</keyword>
<feature type="transmembrane region" description="Helical" evidence="10">
    <location>
        <begin position="63"/>
        <end position="86"/>
    </location>
</feature>
<feature type="transmembrane region" description="Helical" evidence="10">
    <location>
        <begin position="545"/>
        <end position="565"/>
    </location>
</feature>
<dbReference type="Pfam" id="PF00005">
    <property type="entry name" value="ABC_tran"/>
    <property type="match status" value="1"/>
</dbReference>
<dbReference type="Pfam" id="PF12399">
    <property type="entry name" value="BCA_ABC_TP_C"/>
    <property type="match status" value="1"/>
</dbReference>
<sequence length="912" mass="93652">MTELWQFALVGLAGGGAYALIALGIVAVYRGSGILNFSQGAIGMIGSYAFWDLYEGGRGSLPVLPALAIGVAVGTALGMLFYLVIVRFLHNSSEMAKVVATLGFMLLLQSVAVKIYGTQPHLLKPLFGSGKITIFGGIVTHDTLAILLITLALGIGLSLLFRRTRLGMNATALRENPQAAAAIGVSPHPTGIITWGMGGAMAAFAGILLIPVTGLTPGALTLLVLPAMAAGLVGRFVGIWPTIAVGLALGVLQSVMREFEINSGIISSVPFALIIIAVVLGGSALPGRGETLTRRLPRVGTGRLRPATVAIWAGVAVAVSVLLSPTWASALINTAVFGLLALSVIVVTGYAGQISVASAALAGFGAFVAARSSSDLGLPFLVCVLLGTLSAIVLGLLIGGPAVRVRGVNLAIVTLGLSLAVENLILLQPTMTGGSDGVVISNATLFGIDLNPAAYPDRFAVLCLIVLALGAVAVLNLRRGESGRRYLAVRANERGAASVGVSVAGAKLGAFAISAGLAGLAGAVSAFRFNIADFSSYTVFHSISTLAFTVVGGVGYVAGAVFAAVTAQGGVVANFVSNDLNLSSIDAWLAIGSGLLVLDVMVRTPDGIILQFAAMRSHLARVLPVKRRPSAAGAHAKAAPEAGTEAGPEPERTTALPRVSGVTPGTPVLTASGIRVTYGSTVAVDDVSLELKAGEVVGVVGPNGAGKTTLLDALTGFSPSAKGTVEFRGRDIGGLPAHLRARLGMGRTFQNLELFDDLSVRENILTALDSRSRLSYARDLVLPRRHDLNEATGAAVSILDLEKDLDTVVADLPQGRRRMAAIARLVAQEPAAVLLDEPAAGLNGSERRTAGELFRALADELGAAVLLVEHNIDVVAATCDRVIVLDHGRTIASGPPADVLREPAVREAYLGR</sequence>
<organism evidence="12 13">
    <name type="scientific">Actinomadura rugatobispora</name>
    <dbReference type="NCBI Taxonomy" id="1994"/>
    <lineage>
        <taxon>Bacteria</taxon>
        <taxon>Bacillati</taxon>
        <taxon>Actinomycetota</taxon>
        <taxon>Actinomycetes</taxon>
        <taxon>Streptosporangiales</taxon>
        <taxon>Thermomonosporaceae</taxon>
        <taxon>Actinomadura</taxon>
    </lineage>
</organism>
<name>A0ABW1AD93_9ACTN</name>
<dbReference type="Pfam" id="PF02653">
    <property type="entry name" value="BPD_transp_2"/>
    <property type="match status" value="2"/>
</dbReference>
<dbReference type="EMBL" id="JBHSON010000083">
    <property type="protein sequence ID" value="MFC5752228.1"/>
    <property type="molecule type" value="Genomic_DNA"/>
</dbReference>
<feature type="transmembrane region" description="Helical" evidence="10">
    <location>
        <begin position="98"/>
        <end position="117"/>
    </location>
</feature>
<evidence type="ECO:0000256" key="5">
    <source>
        <dbReference type="ARBA" id="ARBA00022741"/>
    </source>
</evidence>
<dbReference type="InterPro" id="IPR027417">
    <property type="entry name" value="P-loop_NTPase"/>
</dbReference>
<feature type="region of interest" description="Disordered" evidence="9">
    <location>
        <begin position="633"/>
        <end position="662"/>
    </location>
</feature>
<dbReference type="Proteomes" id="UP001596074">
    <property type="component" value="Unassembled WGS sequence"/>
</dbReference>
<feature type="transmembrane region" description="Helical" evidence="10">
    <location>
        <begin position="143"/>
        <end position="161"/>
    </location>
</feature>
<keyword evidence="2" id="KW-0813">Transport</keyword>
<evidence type="ECO:0000313" key="12">
    <source>
        <dbReference type="EMBL" id="MFC5752228.1"/>
    </source>
</evidence>
<evidence type="ECO:0000256" key="1">
    <source>
        <dbReference type="ARBA" id="ARBA00004651"/>
    </source>
</evidence>
<feature type="transmembrane region" description="Helical" evidence="10">
    <location>
        <begin position="6"/>
        <end position="27"/>
    </location>
</feature>
<dbReference type="GO" id="GO:0005524">
    <property type="term" value="F:ATP binding"/>
    <property type="evidence" value="ECO:0007669"/>
    <property type="project" value="UniProtKB-KW"/>
</dbReference>
<comment type="caution">
    <text evidence="12">The sequence shown here is derived from an EMBL/GenBank/DDBJ whole genome shotgun (WGS) entry which is preliminary data.</text>
</comment>
<dbReference type="InterPro" id="IPR051120">
    <property type="entry name" value="ABC_AA/LPS_Transport"/>
</dbReference>
<evidence type="ECO:0000256" key="6">
    <source>
        <dbReference type="ARBA" id="ARBA00022840"/>
    </source>
</evidence>
<dbReference type="PANTHER" id="PTHR45772:SF2">
    <property type="entry name" value="ABC TRANSPORTER ATP-BINDING PROTEIN"/>
    <property type="match status" value="1"/>
</dbReference>
<evidence type="ECO:0000313" key="13">
    <source>
        <dbReference type="Proteomes" id="UP001596074"/>
    </source>
</evidence>
<keyword evidence="5" id="KW-0547">Nucleotide-binding</keyword>
<evidence type="ECO:0000256" key="2">
    <source>
        <dbReference type="ARBA" id="ARBA00022448"/>
    </source>
</evidence>
<gene>
    <name evidence="12" type="ORF">ACFPZN_42015</name>
</gene>
<dbReference type="InterPro" id="IPR003439">
    <property type="entry name" value="ABC_transporter-like_ATP-bd"/>
</dbReference>
<reference evidence="13" key="1">
    <citation type="journal article" date="2019" name="Int. J. Syst. Evol. Microbiol.">
        <title>The Global Catalogue of Microorganisms (GCM) 10K type strain sequencing project: providing services to taxonomists for standard genome sequencing and annotation.</title>
        <authorList>
            <consortium name="The Broad Institute Genomics Platform"/>
            <consortium name="The Broad Institute Genome Sequencing Center for Infectious Disease"/>
            <person name="Wu L."/>
            <person name="Ma J."/>
        </authorList>
    </citation>
    <scope>NUCLEOTIDE SEQUENCE [LARGE SCALE GENOMIC DNA]</scope>
    <source>
        <strain evidence="13">KCTC 42087</strain>
    </source>
</reference>
<evidence type="ECO:0000256" key="4">
    <source>
        <dbReference type="ARBA" id="ARBA00022692"/>
    </source>
</evidence>
<dbReference type="PROSITE" id="PS50893">
    <property type="entry name" value="ABC_TRANSPORTER_2"/>
    <property type="match status" value="1"/>
</dbReference>
<keyword evidence="4 10" id="KW-0812">Transmembrane</keyword>
<evidence type="ECO:0000256" key="7">
    <source>
        <dbReference type="ARBA" id="ARBA00022989"/>
    </source>
</evidence>
<evidence type="ECO:0000256" key="8">
    <source>
        <dbReference type="ARBA" id="ARBA00023136"/>
    </source>
</evidence>
<feature type="transmembrane region" description="Helical" evidence="10">
    <location>
        <begin position="410"/>
        <end position="427"/>
    </location>
</feature>
<keyword evidence="8 10" id="KW-0472">Membrane</keyword>
<feature type="transmembrane region" description="Helical" evidence="10">
    <location>
        <begin position="335"/>
        <end position="364"/>
    </location>
</feature>
<feature type="transmembrane region" description="Helical" evidence="10">
    <location>
        <begin position="376"/>
        <end position="398"/>
    </location>
</feature>
<evidence type="ECO:0000259" key="11">
    <source>
        <dbReference type="PROSITE" id="PS50893"/>
    </source>
</evidence>
<dbReference type="InterPro" id="IPR043428">
    <property type="entry name" value="LivM-like"/>
</dbReference>
<dbReference type="SUPFAM" id="SSF52540">
    <property type="entry name" value="P-loop containing nucleoside triphosphate hydrolases"/>
    <property type="match status" value="1"/>
</dbReference>
<feature type="transmembrane region" description="Helical" evidence="10">
    <location>
        <begin position="264"/>
        <end position="284"/>
    </location>
</feature>
<keyword evidence="7 10" id="KW-1133">Transmembrane helix</keyword>
<evidence type="ECO:0000256" key="3">
    <source>
        <dbReference type="ARBA" id="ARBA00022475"/>
    </source>
</evidence>
<feature type="transmembrane region" description="Helical" evidence="10">
    <location>
        <begin position="585"/>
        <end position="602"/>
    </location>
</feature>
<feature type="domain" description="ABC transporter" evidence="11">
    <location>
        <begin position="669"/>
        <end position="912"/>
    </location>
</feature>
<dbReference type="CDD" id="cd06581">
    <property type="entry name" value="TM_PBP1_LivM_like"/>
    <property type="match status" value="1"/>
</dbReference>
<comment type="subcellular location">
    <subcellularLocation>
        <location evidence="1">Cell membrane</location>
        <topology evidence="1">Multi-pass membrane protein</topology>
    </subcellularLocation>
</comment>
<feature type="transmembrane region" description="Helical" evidence="10">
    <location>
        <begin position="304"/>
        <end position="323"/>
    </location>
</feature>
<evidence type="ECO:0000256" key="9">
    <source>
        <dbReference type="SAM" id="MobiDB-lite"/>
    </source>
</evidence>
<dbReference type="CDD" id="cd06582">
    <property type="entry name" value="TM_PBP1_LivH_like"/>
    <property type="match status" value="1"/>
</dbReference>
<dbReference type="PANTHER" id="PTHR45772">
    <property type="entry name" value="CONSERVED COMPONENT OF ABC TRANSPORTER FOR NATURAL AMINO ACIDS-RELATED"/>
    <property type="match status" value="1"/>
</dbReference>
<evidence type="ECO:0000256" key="10">
    <source>
        <dbReference type="SAM" id="Phobius"/>
    </source>
</evidence>
<dbReference type="Gene3D" id="3.40.50.300">
    <property type="entry name" value="P-loop containing nucleotide triphosphate hydrolases"/>
    <property type="match status" value="1"/>
</dbReference>